<dbReference type="Proteomes" id="UP000242765">
    <property type="component" value="Unassembled WGS sequence"/>
</dbReference>
<evidence type="ECO:0000259" key="7">
    <source>
        <dbReference type="PROSITE" id="PS51186"/>
    </source>
</evidence>
<comment type="similarity">
    <text evidence="1 5 6">Belongs to the acetyltransferase family. RimI subfamily.</text>
</comment>
<evidence type="ECO:0000256" key="1">
    <source>
        <dbReference type="ARBA" id="ARBA00005395"/>
    </source>
</evidence>
<name>A0A1Y3C8Z2_9GAMM</name>
<evidence type="ECO:0000256" key="2">
    <source>
        <dbReference type="ARBA" id="ARBA00022490"/>
    </source>
</evidence>
<comment type="caution">
    <text evidence="5">Lacks conserved residue(s) required for the propagation of feature annotation.</text>
</comment>
<dbReference type="CDD" id="cd04301">
    <property type="entry name" value="NAT_SF"/>
    <property type="match status" value="1"/>
</dbReference>
<organism evidence="8 9">
    <name type="scientific">Acinetobacter silvestris</name>
    <dbReference type="NCBI Taxonomy" id="1977882"/>
    <lineage>
        <taxon>Bacteria</taxon>
        <taxon>Pseudomonadati</taxon>
        <taxon>Pseudomonadota</taxon>
        <taxon>Gammaproteobacteria</taxon>
        <taxon>Moraxellales</taxon>
        <taxon>Moraxellaceae</taxon>
        <taxon>Acinetobacter</taxon>
    </lineage>
</organism>
<evidence type="ECO:0000313" key="9">
    <source>
        <dbReference type="Proteomes" id="UP000242765"/>
    </source>
</evidence>
<dbReference type="Pfam" id="PF00583">
    <property type="entry name" value="Acetyltransf_1"/>
    <property type="match status" value="1"/>
</dbReference>
<proteinExistence type="inferred from homology"/>
<evidence type="ECO:0000256" key="6">
    <source>
        <dbReference type="RuleBase" id="RU363094"/>
    </source>
</evidence>
<feature type="binding site" evidence="5">
    <location>
        <position position="104"/>
    </location>
    <ligand>
        <name>acetyl-CoA</name>
        <dbReference type="ChEBI" id="CHEBI:57288"/>
    </ligand>
</feature>
<sequence length="153" mass="17272">MIRLMQKADLGTVVSIENLVQSHPWTSKQFEESIESYQSTVIEQQGEVVGFCILQPVLDEANLLLMAIHPGHQGKGLGFKLLDQSMTLLKNNPIQIFLEVRESNLSAIALYEKSGFHQIDLRRNYYSTAAGQREHAIIMVKSCSDDFSQLFKS</sequence>
<feature type="active site" description="Proton acceptor" evidence="5">
    <location>
        <position position="99"/>
    </location>
</feature>
<evidence type="ECO:0000256" key="4">
    <source>
        <dbReference type="ARBA" id="ARBA00023315"/>
    </source>
</evidence>
<dbReference type="PROSITE" id="PS51186">
    <property type="entry name" value="GNAT"/>
    <property type="match status" value="1"/>
</dbReference>
<reference evidence="8 9" key="1">
    <citation type="submission" date="2017-04" db="EMBL/GenBank/DDBJ databases">
        <title>High diversity of culturable Acinetobacter species in natural soil and water ecosystems.</title>
        <authorList>
            <person name="Nemec A."/>
            <person name="Radolfova-Krizova L."/>
        </authorList>
    </citation>
    <scope>NUCLEOTIDE SEQUENCE [LARGE SCALE GENOMIC DNA]</scope>
    <source>
        <strain evidence="8 9">ANC 4999</strain>
    </source>
</reference>
<feature type="active site" description="Proton donor" evidence="5">
    <location>
        <position position="111"/>
    </location>
</feature>
<evidence type="ECO:0000256" key="3">
    <source>
        <dbReference type="ARBA" id="ARBA00022679"/>
    </source>
</evidence>
<dbReference type="Gene3D" id="3.40.630.30">
    <property type="match status" value="1"/>
</dbReference>
<comment type="caution">
    <text evidence="8">The sequence shown here is derived from an EMBL/GenBank/DDBJ whole genome shotgun (WGS) entry which is preliminary data.</text>
</comment>
<dbReference type="GO" id="GO:0008999">
    <property type="term" value="F:protein-N-terminal-alanine acetyltransferase activity"/>
    <property type="evidence" value="ECO:0007669"/>
    <property type="project" value="UniProtKB-UniRule"/>
</dbReference>
<dbReference type="RefSeq" id="WP_086204496.1">
    <property type="nucleotide sequence ID" value="NZ_NEGB01000009.1"/>
</dbReference>
<feature type="domain" description="N-acetyltransferase" evidence="7">
    <location>
        <begin position="1"/>
        <end position="144"/>
    </location>
</feature>
<dbReference type="InterPro" id="IPR050680">
    <property type="entry name" value="YpeA/RimI_acetyltransf"/>
</dbReference>
<accession>A0A1Y3C8Z2</accession>
<keyword evidence="4 5" id="KW-0012">Acyltransferase</keyword>
<dbReference type="STRING" id="1977882.B9T28_13470"/>
<feature type="binding site" evidence="5">
    <location>
        <begin position="66"/>
        <end position="68"/>
    </location>
    <ligand>
        <name>acetyl-CoA</name>
        <dbReference type="ChEBI" id="CHEBI:57288"/>
    </ligand>
</feature>
<dbReference type="SUPFAM" id="SSF55729">
    <property type="entry name" value="Acyl-CoA N-acyltransferases (Nat)"/>
    <property type="match status" value="1"/>
</dbReference>
<comment type="subcellular location">
    <subcellularLocation>
        <location evidence="5 6">Cytoplasm</location>
    </subcellularLocation>
</comment>
<dbReference type="InterPro" id="IPR006464">
    <property type="entry name" value="AcTrfase_RimI/Ard1"/>
</dbReference>
<dbReference type="PANTHER" id="PTHR43420:SF44">
    <property type="entry name" value="ACETYLTRANSFERASE YPEA"/>
    <property type="match status" value="1"/>
</dbReference>
<dbReference type="InterPro" id="IPR016181">
    <property type="entry name" value="Acyl_CoA_acyltransferase"/>
</dbReference>
<dbReference type="InterPro" id="IPR043690">
    <property type="entry name" value="RimI"/>
</dbReference>
<dbReference type="PANTHER" id="PTHR43420">
    <property type="entry name" value="ACETYLTRANSFERASE"/>
    <property type="match status" value="1"/>
</dbReference>
<dbReference type="InterPro" id="IPR000182">
    <property type="entry name" value="GNAT_dom"/>
</dbReference>
<dbReference type="EMBL" id="NEGB01000009">
    <property type="protein sequence ID" value="OTG63517.1"/>
    <property type="molecule type" value="Genomic_DNA"/>
</dbReference>
<dbReference type="HAMAP" id="MF_02210">
    <property type="entry name" value="RimI"/>
    <property type="match status" value="1"/>
</dbReference>
<evidence type="ECO:0000313" key="8">
    <source>
        <dbReference type="EMBL" id="OTG63517.1"/>
    </source>
</evidence>
<protein>
    <recommendedName>
        <fullName evidence="5 6">[Ribosomal protein bS18]-alanine N-acetyltransferase</fullName>
        <ecNumber evidence="5 6">2.3.1.266</ecNumber>
    </recommendedName>
</protein>
<dbReference type="AlphaFoldDB" id="A0A1Y3C8Z2"/>
<evidence type="ECO:0000256" key="5">
    <source>
        <dbReference type="HAMAP-Rule" id="MF_02210"/>
    </source>
</evidence>
<keyword evidence="2 5" id="KW-0963">Cytoplasm</keyword>
<dbReference type="GO" id="GO:0005737">
    <property type="term" value="C:cytoplasm"/>
    <property type="evidence" value="ECO:0007669"/>
    <property type="project" value="UniProtKB-SubCell"/>
</dbReference>
<dbReference type="EC" id="2.3.1.266" evidence="5 6"/>
<gene>
    <name evidence="5" type="primary">rimI</name>
    <name evidence="8" type="ORF">B9T28_13470</name>
</gene>
<keyword evidence="3 5" id="KW-0808">Transferase</keyword>
<comment type="function">
    <text evidence="5 6">Acetylates the N-terminal alanine of ribosomal protein bS18.</text>
</comment>
<comment type="catalytic activity">
    <reaction evidence="5 6">
        <text>N-terminal L-alanyl-[ribosomal protein bS18] + acetyl-CoA = N-terminal N(alpha)-acetyl-L-alanyl-[ribosomal protein bS18] + CoA + H(+)</text>
        <dbReference type="Rhea" id="RHEA:43756"/>
        <dbReference type="Rhea" id="RHEA-COMP:10676"/>
        <dbReference type="Rhea" id="RHEA-COMP:10677"/>
        <dbReference type="ChEBI" id="CHEBI:15378"/>
        <dbReference type="ChEBI" id="CHEBI:57287"/>
        <dbReference type="ChEBI" id="CHEBI:57288"/>
        <dbReference type="ChEBI" id="CHEBI:64718"/>
        <dbReference type="ChEBI" id="CHEBI:83683"/>
        <dbReference type="EC" id="2.3.1.266"/>
    </reaction>
</comment>
<dbReference type="OrthoDB" id="9796919at2"/>
<dbReference type="NCBIfam" id="TIGR01575">
    <property type="entry name" value="rimI"/>
    <property type="match status" value="1"/>
</dbReference>
<keyword evidence="9" id="KW-1185">Reference proteome</keyword>